<keyword evidence="2" id="KW-1185">Reference proteome</keyword>
<dbReference type="PANTHER" id="PTHR43832:SF1">
    <property type="entry name" value="S-ADENOSYL-L-METHIONINE-DEPENDENT METHYLTRANSFERASES SUPERFAMILY PROTEIN"/>
    <property type="match status" value="1"/>
</dbReference>
<evidence type="ECO:0000313" key="1">
    <source>
        <dbReference type="EMBL" id="BBM85952.1"/>
    </source>
</evidence>
<reference evidence="1 2" key="1">
    <citation type="submission" date="2019-08" db="EMBL/GenBank/DDBJ databases">
        <title>Complete genome sequence of Candidatus Uab amorphum.</title>
        <authorList>
            <person name="Shiratori T."/>
            <person name="Suzuki S."/>
            <person name="Kakizawa Y."/>
            <person name="Ishida K."/>
        </authorList>
    </citation>
    <scope>NUCLEOTIDE SEQUENCE [LARGE SCALE GENOMIC DNA]</scope>
    <source>
        <strain evidence="1 2">SRT547</strain>
    </source>
</reference>
<dbReference type="Proteomes" id="UP000326354">
    <property type="component" value="Chromosome"/>
</dbReference>
<sequence length="341" mass="40294">MFTLKLLEKNVLPDAAIRKGIRNLLKMRLDSLYSEWLDDEQDAFTKMVELLRKDAIAVEADKANEQHYELPPVFFEKVLGPYLKYSSGYWKNSNDLAGSEKEMLELSVSRAQLQDGQKILELGCGWGSLTTYMAEKYPNAKITAVSNSAPQKQFIDAKLQKKNLNNVEVITADVTHFETEEKFDRVVSVEMFEHMRNYQQLLAKINHWLVDDGKLFVHIFAHHKYTYLFEVNDETDWMAKYFFTGGIMPSNHLFFYFNDDLVVKNHWLIDGRHYSKTLEAWLEKMTTQKSVIYPILEETYGKENARKWWVYWRTFFMACSELFAYNKGHEWMVNHYLFTKK</sequence>
<organism evidence="1 2">
    <name type="scientific">Uabimicrobium amorphum</name>
    <dbReference type="NCBI Taxonomy" id="2596890"/>
    <lineage>
        <taxon>Bacteria</taxon>
        <taxon>Pseudomonadati</taxon>
        <taxon>Planctomycetota</taxon>
        <taxon>Candidatus Uabimicrobiia</taxon>
        <taxon>Candidatus Uabimicrobiales</taxon>
        <taxon>Candidatus Uabimicrobiaceae</taxon>
        <taxon>Candidatus Uabimicrobium</taxon>
    </lineage>
</organism>
<protein>
    <submittedName>
        <fullName evidence="1">Cyclopropane-fatty-acyl-phospholipid synthase</fullName>
    </submittedName>
</protein>
<dbReference type="PANTHER" id="PTHR43832">
    <property type="match status" value="1"/>
</dbReference>
<name>A0A5S9F4V5_UABAM</name>
<dbReference type="InterPro" id="IPR029063">
    <property type="entry name" value="SAM-dependent_MTases_sf"/>
</dbReference>
<evidence type="ECO:0000313" key="2">
    <source>
        <dbReference type="Proteomes" id="UP000326354"/>
    </source>
</evidence>
<dbReference type="EMBL" id="AP019860">
    <property type="protein sequence ID" value="BBM85952.1"/>
    <property type="molecule type" value="Genomic_DNA"/>
</dbReference>
<dbReference type="AlphaFoldDB" id="A0A5S9F4V5"/>
<dbReference type="RefSeq" id="WP_151970035.1">
    <property type="nucleotide sequence ID" value="NZ_AP019860.1"/>
</dbReference>
<dbReference type="OrthoDB" id="9782855at2"/>
<dbReference type="Pfam" id="PF02353">
    <property type="entry name" value="CMAS"/>
    <property type="match status" value="1"/>
</dbReference>
<dbReference type="FunFam" id="3.40.50.150:FF:000554">
    <property type="entry name" value="Cation-transporting ATPase"/>
    <property type="match status" value="1"/>
</dbReference>
<dbReference type="KEGG" id="uam:UABAM_04338"/>
<dbReference type="CDD" id="cd02440">
    <property type="entry name" value="AdoMet_MTases"/>
    <property type="match status" value="1"/>
</dbReference>
<proteinExistence type="predicted"/>
<dbReference type="SUPFAM" id="SSF53335">
    <property type="entry name" value="S-adenosyl-L-methionine-dependent methyltransferases"/>
    <property type="match status" value="1"/>
</dbReference>
<gene>
    <name evidence="1" type="ORF">UABAM_04338</name>
</gene>
<accession>A0A5S9F4V5</accession>
<dbReference type="Gene3D" id="3.40.50.150">
    <property type="entry name" value="Vaccinia Virus protein VP39"/>
    <property type="match status" value="1"/>
</dbReference>